<dbReference type="AlphaFoldDB" id="A0A1F8F4N7"/>
<sequence>MPQIARRKEMYYLFAALISAVVGALPLMLVKRPIAAVVQGVVTFVLGWAIFYVAVATTVYPLFGLVGFMTMIWWVVAAIIAVADDDGTPLLWVFPVGAVVIYIGVAFFNSAMLRANTYASVINHLGDIEERVWTQDIQPKDPAHMRMASNENASYQAQKVLGTAGAIGSQFELGTMTVQMIKGELTFVAPLDFAGFSVWLNTNGTPGYVKVSGEDPHRQAELVQFPEGKRMRYTPGAFFGDNLERYLRNNGYLGTGLTETSLEIDDEGNPWWVITAFKPTLGWSGAKVLGVVVVDPFSGNNTFHELSKVPSWVDRVVSDDFIVNYLNWQGSYSSGWLNSWWGKKGLTMSDRDGALLIYGNGDQPEWVTDITSTNSSDDSLVALVYTNSRTGKTIRYQMPGGGTTSAVLDAVNKNQDIQFKHLHGAAVQLYNVNGLPTAVVPLLNESHAFQGVAMVSINDIQTVASGRSAQETVRNYEKLLTETGRRATVEGNRNLQVVEGIVSLVGSEVTPTQGTVYYLYLKDIPHLFTAGAGHSPELPVTREGHLVRIEIYVSDRDVIPMHSFDNLAIKLSESPIQTEARTADEKARGSREATEDARTITERIKNLTPEQLRELEKQIPKK</sequence>
<gene>
    <name evidence="3" type="ORF">A3B86_00550</name>
</gene>
<feature type="transmembrane region" description="Helical" evidence="2">
    <location>
        <begin position="12"/>
        <end position="30"/>
    </location>
</feature>
<evidence type="ECO:0000313" key="3">
    <source>
        <dbReference type="EMBL" id="OGN07570.1"/>
    </source>
</evidence>
<protein>
    <submittedName>
        <fullName evidence="3">Uncharacterized protein</fullName>
    </submittedName>
</protein>
<feature type="transmembrane region" description="Helical" evidence="2">
    <location>
        <begin position="36"/>
        <end position="55"/>
    </location>
</feature>
<name>A0A1F8F4N7_9BACT</name>
<accession>A0A1F8F4N7</accession>
<comment type="caution">
    <text evidence="3">The sequence shown here is derived from an EMBL/GenBank/DDBJ whole genome shotgun (WGS) entry which is preliminary data.</text>
</comment>
<reference evidence="3 4" key="1">
    <citation type="journal article" date="2016" name="Nat. Commun.">
        <title>Thousands of microbial genomes shed light on interconnected biogeochemical processes in an aquifer system.</title>
        <authorList>
            <person name="Anantharaman K."/>
            <person name="Brown C.T."/>
            <person name="Hug L.A."/>
            <person name="Sharon I."/>
            <person name="Castelle C.J."/>
            <person name="Probst A.J."/>
            <person name="Thomas B.C."/>
            <person name="Singh A."/>
            <person name="Wilkins M.J."/>
            <person name="Karaoz U."/>
            <person name="Brodie E.L."/>
            <person name="Williams K.H."/>
            <person name="Hubbard S.S."/>
            <person name="Banfield J.F."/>
        </authorList>
    </citation>
    <scope>NUCLEOTIDE SEQUENCE [LARGE SCALE GENOMIC DNA]</scope>
</reference>
<organism evidence="3 4">
    <name type="scientific">Candidatus Yanofskybacteria bacterium RIFCSPHIGHO2_02_FULL_38_22b</name>
    <dbReference type="NCBI Taxonomy" id="1802673"/>
    <lineage>
        <taxon>Bacteria</taxon>
        <taxon>Candidatus Yanofskyibacteriota</taxon>
    </lineage>
</organism>
<evidence type="ECO:0000313" key="4">
    <source>
        <dbReference type="Proteomes" id="UP000176834"/>
    </source>
</evidence>
<feature type="transmembrane region" description="Helical" evidence="2">
    <location>
        <begin position="89"/>
        <end position="108"/>
    </location>
</feature>
<feature type="transmembrane region" description="Helical" evidence="2">
    <location>
        <begin position="62"/>
        <end position="83"/>
    </location>
</feature>
<evidence type="ECO:0000256" key="2">
    <source>
        <dbReference type="SAM" id="Phobius"/>
    </source>
</evidence>
<dbReference type="EMBL" id="MGJN01000004">
    <property type="protein sequence ID" value="OGN07570.1"/>
    <property type="molecule type" value="Genomic_DNA"/>
</dbReference>
<dbReference type="Proteomes" id="UP000176834">
    <property type="component" value="Unassembled WGS sequence"/>
</dbReference>
<proteinExistence type="predicted"/>
<keyword evidence="2" id="KW-0812">Transmembrane</keyword>
<feature type="compositionally biased region" description="Basic and acidic residues" evidence="1">
    <location>
        <begin position="581"/>
        <end position="622"/>
    </location>
</feature>
<feature type="region of interest" description="Disordered" evidence="1">
    <location>
        <begin position="578"/>
        <end position="622"/>
    </location>
</feature>
<keyword evidence="2" id="KW-0472">Membrane</keyword>
<evidence type="ECO:0000256" key="1">
    <source>
        <dbReference type="SAM" id="MobiDB-lite"/>
    </source>
</evidence>
<keyword evidence="2" id="KW-1133">Transmembrane helix</keyword>